<comment type="similarity">
    <text evidence="1 6">Belongs to the iron/manganese superoxide dismutase family.</text>
</comment>
<dbReference type="GO" id="GO:0046872">
    <property type="term" value="F:metal ion binding"/>
    <property type="evidence" value="ECO:0007669"/>
    <property type="project" value="UniProtKB-KW"/>
</dbReference>
<keyword evidence="3 5" id="KW-0479">Metal-binding</keyword>
<dbReference type="InterPro" id="IPR019832">
    <property type="entry name" value="Mn/Fe_SOD_C"/>
</dbReference>
<dbReference type="Gene3D" id="3.55.40.20">
    <property type="entry name" value="Iron/manganese superoxide dismutase, C-terminal domain"/>
    <property type="match status" value="1"/>
</dbReference>
<evidence type="ECO:0000259" key="8">
    <source>
        <dbReference type="Pfam" id="PF02777"/>
    </source>
</evidence>
<evidence type="ECO:0000256" key="6">
    <source>
        <dbReference type="RuleBase" id="RU000414"/>
    </source>
</evidence>
<dbReference type="SUPFAM" id="SSF46609">
    <property type="entry name" value="Fe,Mn superoxide dismutase (SOD), N-terminal domain"/>
    <property type="match status" value="1"/>
</dbReference>
<feature type="binding site" evidence="5">
    <location>
        <position position="169"/>
    </location>
    <ligand>
        <name>Mn(2+)</name>
        <dbReference type="ChEBI" id="CHEBI:29035"/>
    </ligand>
</feature>
<dbReference type="AlphaFoldDB" id="A0A1F7TKE1"/>
<accession>A0A1F7TKE1</accession>
<keyword evidence="4 6" id="KW-0560">Oxidoreductase</keyword>
<feature type="binding site" evidence="5">
    <location>
        <position position="165"/>
    </location>
    <ligand>
        <name>Mn(2+)</name>
        <dbReference type="ChEBI" id="CHEBI:29035"/>
    </ligand>
</feature>
<evidence type="ECO:0000313" key="9">
    <source>
        <dbReference type="EMBL" id="OGL66450.1"/>
    </source>
</evidence>
<feature type="binding site" evidence="5">
    <location>
        <position position="85"/>
    </location>
    <ligand>
        <name>Mn(2+)</name>
        <dbReference type="ChEBI" id="CHEBI:29035"/>
    </ligand>
</feature>
<dbReference type="InterPro" id="IPR001189">
    <property type="entry name" value="Mn/Fe_SOD"/>
</dbReference>
<protein>
    <recommendedName>
        <fullName evidence="2 6">Superoxide dismutase</fullName>
        <ecNumber evidence="2 6">1.15.1.1</ecNumber>
    </recommendedName>
</protein>
<dbReference type="InterPro" id="IPR050265">
    <property type="entry name" value="Fe/Mn_Superoxide_Dismutase"/>
</dbReference>
<dbReference type="Pfam" id="PF00081">
    <property type="entry name" value="Sod_Fe_N"/>
    <property type="match status" value="1"/>
</dbReference>
<dbReference type="InterPro" id="IPR036314">
    <property type="entry name" value="SOD_C_sf"/>
</dbReference>
<dbReference type="EMBL" id="MGDT01000007">
    <property type="protein sequence ID" value="OGL66450.1"/>
    <property type="molecule type" value="Genomic_DNA"/>
</dbReference>
<sequence length="208" mass="23018">MPSAKDYESKPLPFAGTLTGISQKTIAIHHDKLYAGYVNKMKEVAAALEAASKDETILDGSNQSYSTLRALRDGETFATNGVYLHEHYFNVLGGDGKSSGSLVAAIEKKWGSLETFVKFFSATGMAMRGWVVLCWDTHLGRLKIYGADVHNQGGVWGCIPLIVLDVYEHAYFIDYGADRKAYIADFWKNLNWEAADKVFRKASDVSFA</sequence>
<feature type="domain" description="Manganese/iron superoxide dismutase N-terminal" evidence="7">
    <location>
        <begin position="20"/>
        <end position="92"/>
    </location>
</feature>
<dbReference type="InterPro" id="IPR019831">
    <property type="entry name" value="Mn/Fe_SOD_N"/>
</dbReference>
<dbReference type="PANTHER" id="PTHR11404:SF6">
    <property type="entry name" value="SUPEROXIDE DISMUTASE [MN], MITOCHONDRIAL"/>
    <property type="match status" value="1"/>
</dbReference>
<dbReference type="PANTHER" id="PTHR11404">
    <property type="entry name" value="SUPEROXIDE DISMUTASE 2"/>
    <property type="match status" value="1"/>
</dbReference>
<dbReference type="Pfam" id="PF02777">
    <property type="entry name" value="Sod_Fe_C"/>
    <property type="match status" value="1"/>
</dbReference>
<proteinExistence type="inferred from homology"/>
<dbReference type="SUPFAM" id="SSF54719">
    <property type="entry name" value="Fe,Mn superoxide dismutase (SOD), C-terminal domain"/>
    <property type="match status" value="1"/>
</dbReference>
<evidence type="ECO:0000256" key="3">
    <source>
        <dbReference type="ARBA" id="ARBA00022723"/>
    </source>
</evidence>
<dbReference type="EC" id="1.15.1.1" evidence="2 6"/>
<comment type="caution">
    <text evidence="9">The sequence shown here is derived from an EMBL/GenBank/DDBJ whole genome shotgun (WGS) entry which is preliminary data.</text>
</comment>
<evidence type="ECO:0000256" key="5">
    <source>
        <dbReference type="PIRSR" id="PIRSR000349-1"/>
    </source>
</evidence>
<evidence type="ECO:0000256" key="4">
    <source>
        <dbReference type="ARBA" id="ARBA00023002"/>
    </source>
</evidence>
<dbReference type="GO" id="GO:0004784">
    <property type="term" value="F:superoxide dismutase activity"/>
    <property type="evidence" value="ECO:0007669"/>
    <property type="project" value="UniProtKB-EC"/>
</dbReference>
<evidence type="ECO:0000313" key="10">
    <source>
        <dbReference type="Proteomes" id="UP000177885"/>
    </source>
</evidence>
<evidence type="ECO:0000256" key="1">
    <source>
        <dbReference type="ARBA" id="ARBA00008714"/>
    </source>
</evidence>
<evidence type="ECO:0000256" key="2">
    <source>
        <dbReference type="ARBA" id="ARBA00012682"/>
    </source>
</evidence>
<dbReference type="Proteomes" id="UP000177885">
    <property type="component" value="Unassembled WGS sequence"/>
</dbReference>
<feature type="binding site" evidence="5">
    <location>
        <position position="29"/>
    </location>
    <ligand>
        <name>Mn(2+)</name>
        <dbReference type="ChEBI" id="CHEBI:29035"/>
    </ligand>
</feature>
<dbReference type="Gene3D" id="1.10.287.990">
    <property type="entry name" value="Fe,Mn superoxide dismutase (SOD) domain"/>
    <property type="match status" value="1"/>
</dbReference>
<comment type="function">
    <text evidence="6">Destroys radicals which are normally produced within the cells and which are toxic to biological systems.</text>
</comment>
<evidence type="ECO:0000259" key="7">
    <source>
        <dbReference type="Pfam" id="PF00081"/>
    </source>
</evidence>
<reference evidence="9 10" key="1">
    <citation type="journal article" date="2016" name="Nat. Commun.">
        <title>Thousands of microbial genomes shed light on interconnected biogeochemical processes in an aquifer system.</title>
        <authorList>
            <person name="Anantharaman K."/>
            <person name="Brown C.T."/>
            <person name="Hug L.A."/>
            <person name="Sharon I."/>
            <person name="Castelle C.J."/>
            <person name="Probst A.J."/>
            <person name="Thomas B.C."/>
            <person name="Singh A."/>
            <person name="Wilkins M.J."/>
            <person name="Karaoz U."/>
            <person name="Brodie E.L."/>
            <person name="Williams K.H."/>
            <person name="Hubbard S.S."/>
            <person name="Banfield J.F."/>
        </authorList>
    </citation>
    <scope>NUCLEOTIDE SEQUENCE [LARGE SCALE GENOMIC DNA]</scope>
</reference>
<dbReference type="STRING" id="1802385.A2856_02035"/>
<comment type="catalytic activity">
    <reaction evidence="6">
        <text>2 superoxide + 2 H(+) = H2O2 + O2</text>
        <dbReference type="Rhea" id="RHEA:20696"/>
        <dbReference type="ChEBI" id="CHEBI:15378"/>
        <dbReference type="ChEBI" id="CHEBI:15379"/>
        <dbReference type="ChEBI" id="CHEBI:16240"/>
        <dbReference type="ChEBI" id="CHEBI:18421"/>
        <dbReference type="EC" id="1.15.1.1"/>
    </reaction>
</comment>
<dbReference type="PIRSF" id="PIRSF000349">
    <property type="entry name" value="SODismutase"/>
    <property type="match status" value="1"/>
</dbReference>
<name>A0A1F7TKE1_9BACT</name>
<dbReference type="InterPro" id="IPR036324">
    <property type="entry name" value="Mn/Fe_SOD_N_sf"/>
</dbReference>
<gene>
    <name evidence="9" type="ORF">A2856_02035</name>
</gene>
<organism evidence="9 10">
    <name type="scientific">Candidatus Uhrbacteria bacterium RIFCSPHIGHO2_01_FULL_63_20</name>
    <dbReference type="NCBI Taxonomy" id="1802385"/>
    <lineage>
        <taxon>Bacteria</taxon>
        <taxon>Candidatus Uhriibacteriota</taxon>
    </lineage>
</organism>
<feature type="domain" description="Manganese/iron superoxide dismutase C-terminal" evidence="8">
    <location>
        <begin position="99"/>
        <end position="197"/>
    </location>
</feature>